<evidence type="ECO:0000313" key="2">
    <source>
        <dbReference type="Proteomes" id="UP000578686"/>
    </source>
</evidence>
<protein>
    <submittedName>
        <fullName evidence="1">Uncharacterized protein</fullName>
    </submittedName>
</protein>
<keyword evidence="2" id="KW-1185">Reference proteome</keyword>
<accession>A0A7X6CYG2</accession>
<dbReference type="EMBL" id="JAAVJD010000018">
    <property type="protein sequence ID" value="NJQ04884.1"/>
    <property type="molecule type" value="Genomic_DNA"/>
</dbReference>
<reference evidence="1 2" key="1">
    <citation type="submission" date="2020-03" db="EMBL/GenBank/DDBJ databases">
        <title>Draft genome of Streptomyces sp. ventii, isolated from the Axial Seamount in the Pacific Ocean, and resequencing of the two type strains Streptomyces lonarensis strain NCL 716 and Streptomyces bohaiensis strain 11A07.</title>
        <authorList>
            <person name="Loughran R.M."/>
            <person name="Pfannmuller K.M."/>
            <person name="Wasson B.J."/>
            <person name="Deadmond M.C."/>
            <person name="Paddock B.E."/>
            <person name="Koyack M.J."/>
            <person name="Gallegos D.A."/>
            <person name="Mitchell E.A."/>
            <person name="Ushijima B."/>
            <person name="Saw J.H."/>
            <person name="Mcphail K.L."/>
            <person name="Videau P."/>
        </authorList>
    </citation>
    <scope>NUCLEOTIDE SEQUENCE [LARGE SCALE GENOMIC DNA]</scope>
    <source>
        <strain evidence="1 2">NCL716</strain>
    </source>
</reference>
<gene>
    <name evidence="1" type="ORF">HCN56_04625</name>
</gene>
<dbReference type="RefSeq" id="WP_167968181.1">
    <property type="nucleotide sequence ID" value="NZ_BHZG01000077.1"/>
</dbReference>
<dbReference type="Pfam" id="PF15566">
    <property type="entry name" value="Imm32"/>
    <property type="match status" value="1"/>
</dbReference>
<organism evidence="1 2">
    <name type="scientific">Streptomyces lonarensis</name>
    <dbReference type="NCBI Taxonomy" id="700599"/>
    <lineage>
        <taxon>Bacteria</taxon>
        <taxon>Bacillati</taxon>
        <taxon>Actinomycetota</taxon>
        <taxon>Actinomycetes</taxon>
        <taxon>Kitasatosporales</taxon>
        <taxon>Streptomycetaceae</taxon>
        <taxon>Streptomyces</taxon>
    </lineage>
</organism>
<dbReference type="InterPro" id="IPR029083">
    <property type="entry name" value="Imm32"/>
</dbReference>
<evidence type="ECO:0000313" key="1">
    <source>
        <dbReference type="EMBL" id="NJQ04884.1"/>
    </source>
</evidence>
<dbReference type="AlphaFoldDB" id="A0A7X6CYG2"/>
<comment type="caution">
    <text evidence="1">The sequence shown here is derived from an EMBL/GenBank/DDBJ whole genome shotgun (WGS) entry which is preliminary data.</text>
</comment>
<dbReference type="Proteomes" id="UP000578686">
    <property type="component" value="Unassembled WGS sequence"/>
</dbReference>
<name>A0A7X6CYG2_9ACTN</name>
<proteinExistence type="predicted"/>
<sequence length="86" mass="9668">MEHVISTPDYRPDEGLRFSWDEGFDIFVSATQSEVLIRANRAGLTSLARHLMTLAQKEVTNGTHVHLTADQEIESEVDLILERMAG</sequence>